<protein>
    <recommendedName>
        <fullName evidence="4">DUF3300 domain-containing protein</fullName>
    </recommendedName>
</protein>
<accession>A0A7K0KJM5</accession>
<feature type="signal peptide" evidence="1">
    <location>
        <begin position="1"/>
        <end position="21"/>
    </location>
</feature>
<sequence>MKAIKMMLIAVMMTIVTSAYAMTYSQAKDQALFLADKMAYELNLTDEQYEAAYEINLDYLMAVNDYNDLYGYYWTLRNQELQSILSSWQYNAYVAANYFYRPIYWSNNRWVWRIYARYTPTKFYKSRPRVYVTYRGGNSKSYYTARTWNRQPRPTPNSRTFGSRRTVNNVKTITNYRNTNRKFGRR</sequence>
<dbReference type="RefSeq" id="WP_154535647.1">
    <property type="nucleotide sequence ID" value="NZ_VUNG01000088.1"/>
</dbReference>
<proteinExistence type="predicted"/>
<evidence type="ECO:0000256" key="1">
    <source>
        <dbReference type="SAM" id="SignalP"/>
    </source>
</evidence>
<dbReference type="Proteomes" id="UP000438914">
    <property type="component" value="Unassembled WGS sequence"/>
</dbReference>
<keyword evidence="3" id="KW-1185">Reference proteome</keyword>
<dbReference type="EMBL" id="VUNG01000088">
    <property type="protein sequence ID" value="MST86054.1"/>
    <property type="molecule type" value="Genomic_DNA"/>
</dbReference>
<evidence type="ECO:0008006" key="4">
    <source>
        <dbReference type="Google" id="ProtNLM"/>
    </source>
</evidence>
<evidence type="ECO:0000313" key="2">
    <source>
        <dbReference type="EMBL" id="MST86054.1"/>
    </source>
</evidence>
<evidence type="ECO:0000313" key="3">
    <source>
        <dbReference type="Proteomes" id="UP000438914"/>
    </source>
</evidence>
<name>A0A7K0KJM5_9BACT</name>
<organism evidence="2 3">
    <name type="scientific">Hallella mizrahii</name>
    <dbReference type="NCBI Taxonomy" id="2606637"/>
    <lineage>
        <taxon>Bacteria</taxon>
        <taxon>Pseudomonadati</taxon>
        <taxon>Bacteroidota</taxon>
        <taxon>Bacteroidia</taxon>
        <taxon>Bacteroidales</taxon>
        <taxon>Prevotellaceae</taxon>
        <taxon>Hallella</taxon>
    </lineage>
</organism>
<dbReference type="AlphaFoldDB" id="A0A7K0KJM5"/>
<comment type="caution">
    <text evidence="2">The sequence shown here is derived from an EMBL/GenBank/DDBJ whole genome shotgun (WGS) entry which is preliminary data.</text>
</comment>
<reference evidence="2 3" key="1">
    <citation type="submission" date="2019-08" db="EMBL/GenBank/DDBJ databases">
        <title>In-depth cultivation of the pig gut microbiome towards novel bacterial diversity and tailored functional studies.</title>
        <authorList>
            <person name="Wylensek D."/>
            <person name="Hitch T.C.A."/>
            <person name="Clavel T."/>
        </authorList>
    </citation>
    <scope>NUCLEOTIDE SEQUENCE [LARGE SCALE GENOMIC DNA]</scope>
    <source>
        <strain evidence="2 3">LKV-178-WT-2A</strain>
    </source>
</reference>
<feature type="chain" id="PRO_5029581821" description="DUF3300 domain-containing protein" evidence="1">
    <location>
        <begin position="22"/>
        <end position="186"/>
    </location>
</feature>
<gene>
    <name evidence="2" type="ORF">FYJ73_15525</name>
</gene>
<keyword evidence="1" id="KW-0732">Signal</keyword>